<dbReference type="EMBL" id="VEPZ02000980">
    <property type="protein sequence ID" value="KAE8705605.1"/>
    <property type="molecule type" value="Genomic_DNA"/>
</dbReference>
<organism evidence="3 4">
    <name type="scientific">Hibiscus syriacus</name>
    <name type="common">Rose of Sharon</name>
    <dbReference type="NCBI Taxonomy" id="106335"/>
    <lineage>
        <taxon>Eukaryota</taxon>
        <taxon>Viridiplantae</taxon>
        <taxon>Streptophyta</taxon>
        <taxon>Embryophyta</taxon>
        <taxon>Tracheophyta</taxon>
        <taxon>Spermatophyta</taxon>
        <taxon>Magnoliopsida</taxon>
        <taxon>eudicotyledons</taxon>
        <taxon>Gunneridae</taxon>
        <taxon>Pentapetalae</taxon>
        <taxon>rosids</taxon>
        <taxon>malvids</taxon>
        <taxon>Malvales</taxon>
        <taxon>Malvaceae</taxon>
        <taxon>Malvoideae</taxon>
        <taxon>Hibiscus</taxon>
    </lineage>
</organism>
<protein>
    <recommendedName>
        <fullName evidence="2">Piwi domain-containing protein</fullName>
    </recommendedName>
</protein>
<feature type="region of interest" description="Disordered" evidence="1">
    <location>
        <begin position="201"/>
        <end position="220"/>
    </location>
</feature>
<sequence length="239" mass="27119">MKLTRQLNRETEIDIKTPPNRVICQVNQRTLFCSDSQQDIRWKQMLKLDGVSEGQFSKLLLHEMDSIRKVFKGLSFVVSCSTVLFLGQSYASFGEKYSPPVTFVVVQKRHNSRLFPTNHNDRSKTDKSGNVLPGTVVDTKICHPTEEPASPPIIMSCMMKTGSVQTVCRRSPTIYVILPPAYYAHLDAFRARCYVEEEMSASGSMGGSRKPKDQNAEVRPLPSIKENVKEVMFYCRVNF</sequence>
<dbReference type="PROSITE" id="PS50822">
    <property type="entry name" value="PIWI"/>
    <property type="match status" value="1"/>
</dbReference>
<evidence type="ECO:0000259" key="2">
    <source>
        <dbReference type="PROSITE" id="PS50822"/>
    </source>
</evidence>
<dbReference type="InterPro" id="IPR012337">
    <property type="entry name" value="RNaseH-like_sf"/>
</dbReference>
<dbReference type="SUPFAM" id="SSF53098">
    <property type="entry name" value="Ribonuclease H-like"/>
    <property type="match status" value="1"/>
</dbReference>
<dbReference type="Proteomes" id="UP000436088">
    <property type="component" value="Unassembled WGS sequence"/>
</dbReference>
<accession>A0A6A3AQT8</accession>
<proteinExistence type="predicted"/>
<keyword evidence="4" id="KW-1185">Reference proteome</keyword>
<reference evidence="3" key="1">
    <citation type="submission" date="2019-09" db="EMBL/GenBank/DDBJ databases">
        <title>Draft genome information of white flower Hibiscus syriacus.</title>
        <authorList>
            <person name="Kim Y.-M."/>
        </authorList>
    </citation>
    <scope>NUCLEOTIDE SEQUENCE [LARGE SCALE GENOMIC DNA]</scope>
    <source>
        <strain evidence="3">YM2019G1</strain>
    </source>
</reference>
<dbReference type="AlphaFoldDB" id="A0A6A3AQT8"/>
<dbReference type="InterPro" id="IPR036397">
    <property type="entry name" value="RNaseH_sf"/>
</dbReference>
<name>A0A6A3AQT8_HIBSY</name>
<dbReference type="GO" id="GO:0003676">
    <property type="term" value="F:nucleic acid binding"/>
    <property type="evidence" value="ECO:0007669"/>
    <property type="project" value="InterPro"/>
</dbReference>
<dbReference type="Pfam" id="PF02171">
    <property type="entry name" value="Piwi"/>
    <property type="match status" value="1"/>
</dbReference>
<comment type="caution">
    <text evidence="3">The sequence shown here is derived from an EMBL/GenBank/DDBJ whole genome shotgun (WGS) entry which is preliminary data.</text>
</comment>
<feature type="domain" description="Piwi" evidence="2">
    <location>
        <begin position="43"/>
        <end position="144"/>
    </location>
</feature>
<dbReference type="Gene3D" id="3.30.420.10">
    <property type="entry name" value="Ribonuclease H-like superfamily/Ribonuclease H"/>
    <property type="match status" value="2"/>
</dbReference>
<gene>
    <name evidence="3" type="ORF">F3Y22_tig00110419pilonHSYRG00024</name>
</gene>
<evidence type="ECO:0000313" key="4">
    <source>
        <dbReference type="Proteomes" id="UP000436088"/>
    </source>
</evidence>
<evidence type="ECO:0000313" key="3">
    <source>
        <dbReference type="EMBL" id="KAE8705605.1"/>
    </source>
</evidence>
<dbReference type="PANTHER" id="PTHR22891">
    <property type="entry name" value="EUKARYOTIC TRANSLATION INITIATION FACTOR 2C"/>
    <property type="match status" value="1"/>
</dbReference>
<evidence type="ECO:0000256" key="1">
    <source>
        <dbReference type="SAM" id="MobiDB-lite"/>
    </source>
</evidence>
<dbReference type="InterPro" id="IPR003165">
    <property type="entry name" value="Piwi"/>
</dbReference>